<feature type="non-terminal residue" evidence="2">
    <location>
        <position position="370"/>
    </location>
</feature>
<keyword evidence="3" id="KW-1185">Reference proteome</keyword>
<dbReference type="Proteomes" id="UP000838756">
    <property type="component" value="Unassembled WGS sequence"/>
</dbReference>
<protein>
    <submittedName>
        <fullName evidence="2">Jg7358 protein</fullName>
    </submittedName>
</protein>
<accession>A0A8S4R5F4</accession>
<gene>
    <name evidence="2" type="primary">jg7358</name>
    <name evidence="2" type="ORF">PAEG_LOCUS8448</name>
</gene>
<dbReference type="EMBL" id="CAKXAJ010024477">
    <property type="protein sequence ID" value="CAH2228904.1"/>
    <property type="molecule type" value="Genomic_DNA"/>
</dbReference>
<organism evidence="2 3">
    <name type="scientific">Pararge aegeria aegeria</name>
    <dbReference type="NCBI Taxonomy" id="348720"/>
    <lineage>
        <taxon>Eukaryota</taxon>
        <taxon>Metazoa</taxon>
        <taxon>Ecdysozoa</taxon>
        <taxon>Arthropoda</taxon>
        <taxon>Hexapoda</taxon>
        <taxon>Insecta</taxon>
        <taxon>Pterygota</taxon>
        <taxon>Neoptera</taxon>
        <taxon>Endopterygota</taxon>
        <taxon>Lepidoptera</taxon>
        <taxon>Glossata</taxon>
        <taxon>Ditrysia</taxon>
        <taxon>Papilionoidea</taxon>
        <taxon>Nymphalidae</taxon>
        <taxon>Satyrinae</taxon>
        <taxon>Satyrini</taxon>
        <taxon>Parargina</taxon>
        <taxon>Pararge</taxon>
    </lineage>
</organism>
<dbReference type="OrthoDB" id="5953030at2759"/>
<dbReference type="Gene3D" id="3.60.10.10">
    <property type="entry name" value="Endonuclease/exonuclease/phosphatase"/>
    <property type="match status" value="1"/>
</dbReference>
<dbReference type="InterPro" id="IPR036691">
    <property type="entry name" value="Endo/exonu/phosph_ase_sf"/>
</dbReference>
<feature type="domain" description="Endonuclease/exonuclease/phosphatase" evidence="1">
    <location>
        <begin position="157"/>
        <end position="259"/>
    </location>
</feature>
<evidence type="ECO:0000313" key="2">
    <source>
        <dbReference type="EMBL" id="CAH2228904.1"/>
    </source>
</evidence>
<reference evidence="2" key="1">
    <citation type="submission" date="2022-03" db="EMBL/GenBank/DDBJ databases">
        <authorList>
            <person name="Lindestad O."/>
        </authorList>
    </citation>
    <scope>NUCLEOTIDE SEQUENCE</scope>
</reference>
<dbReference type="SUPFAM" id="SSF56219">
    <property type="entry name" value="DNase I-like"/>
    <property type="match status" value="1"/>
</dbReference>
<dbReference type="GO" id="GO:0003824">
    <property type="term" value="F:catalytic activity"/>
    <property type="evidence" value="ECO:0007669"/>
    <property type="project" value="InterPro"/>
</dbReference>
<sequence>MFSSATSLEGDPENDISFPESLSSCDSYYSVSQPLSCLLDSAFSSFTKNFNAVHINAQSIPAHFPDFLSSFDCRNIHAVLVSETFFKPCLPSTSYSLPGFHLIRNDRTGKGGGGVAIYLRSHIPFTILDKSPTAYSESAEHLFVEVLFGHLKLLLGVFYCPSLHFNYFEKFETLLEQFSTSADHTIIMGDFNTCLIKDDHRARKLKNIVSGCNLTILPTNATHFFPNCTPSLLDLMIVSSPDFVDYHGQLPAEAFSYHDLVFTSYRIRPPKAKPTVVMRRSFRNYNNLLFMSDLNKINWTSVFNAETMQDKLDIFNSLLTELFDVHAPLRPVKLKHLPAPWLTPEIKALMSKRNTAKNKYKLRPTEENLT</sequence>
<dbReference type="Pfam" id="PF14529">
    <property type="entry name" value="Exo_endo_phos_2"/>
    <property type="match status" value="1"/>
</dbReference>
<dbReference type="PANTHER" id="PTHR33776">
    <property type="entry name" value="ENDO/EXONUCLEASE/PHOSPHATASE DOMAIN-CONTAINING PROTEIN"/>
    <property type="match status" value="1"/>
</dbReference>
<comment type="caution">
    <text evidence="2">The sequence shown here is derived from an EMBL/GenBank/DDBJ whole genome shotgun (WGS) entry which is preliminary data.</text>
</comment>
<evidence type="ECO:0000313" key="3">
    <source>
        <dbReference type="Proteomes" id="UP000838756"/>
    </source>
</evidence>
<proteinExistence type="predicted"/>
<dbReference type="AlphaFoldDB" id="A0A8S4R5F4"/>
<evidence type="ECO:0000259" key="1">
    <source>
        <dbReference type="Pfam" id="PF14529"/>
    </source>
</evidence>
<dbReference type="PANTHER" id="PTHR33776:SF3">
    <property type="entry name" value="PHD-TYPE DOMAIN-CONTAINING PROTEIN"/>
    <property type="match status" value="1"/>
</dbReference>
<name>A0A8S4R5F4_9NEOP</name>
<dbReference type="InterPro" id="IPR005135">
    <property type="entry name" value="Endo/exonuclease/phosphatase"/>
</dbReference>